<comment type="caution">
    <text evidence="8">The sequence shown here is derived from an EMBL/GenBank/DDBJ whole genome shotgun (WGS) entry which is preliminary data.</text>
</comment>
<dbReference type="Gene3D" id="1.20.272.10">
    <property type="match status" value="1"/>
</dbReference>
<evidence type="ECO:0000256" key="5">
    <source>
        <dbReference type="ARBA" id="ARBA00022932"/>
    </source>
</evidence>
<dbReference type="EMBL" id="VSSQ01089561">
    <property type="protein sequence ID" value="MPN35762.1"/>
    <property type="molecule type" value="Genomic_DNA"/>
</dbReference>
<name>A0A645HBM1_9ZZZZ</name>
<dbReference type="SUPFAM" id="SSF48019">
    <property type="entry name" value="post-AAA+ oligomerization domain-like"/>
    <property type="match status" value="1"/>
</dbReference>
<keyword evidence="5" id="KW-0239">DNA-directed DNA polymerase</keyword>
<evidence type="ECO:0000313" key="8">
    <source>
        <dbReference type="EMBL" id="MPN35762.1"/>
    </source>
</evidence>
<accession>A0A645HBM1</accession>
<dbReference type="EC" id="2.7.7.7" evidence="1"/>
<keyword evidence="3" id="KW-0548">Nucleotidyltransferase</keyword>
<dbReference type="InterPro" id="IPR008921">
    <property type="entry name" value="DNA_pol3_clamp-load_cplx_C"/>
</dbReference>
<reference evidence="8" key="1">
    <citation type="submission" date="2019-08" db="EMBL/GenBank/DDBJ databases">
        <authorList>
            <person name="Kucharzyk K."/>
            <person name="Murdoch R.W."/>
            <person name="Higgins S."/>
            <person name="Loffler F."/>
        </authorList>
    </citation>
    <scope>NUCLEOTIDE SEQUENCE</scope>
</reference>
<organism evidence="8">
    <name type="scientific">bioreactor metagenome</name>
    <dbReference type="NCBI Taxonomy" id="1076179"/>
    <lineage>
        <taxon>unclassified sequences</taxon>
        <taxon>metagenomes</taxon>
        <taxon>ecological metagenomes</taxon>
    </lineage>
</organism>
<comment type="catalytic activity">
    <reaction evidence="7">
        <text>DNA(n) + a 2'-deoxyribonucleoside 5'-triphosphate = DNA(n+1) + diphosphate</text>
        <dbReference type="Rhea" id="RHEA:22508"/>
        <dbReference type="Rhea" id="RHEA-COMP:17339"/>
        <dbReference type="Rhea" id="RHEA-COMP:17340"/>
        <dbReference type="ChEBI" id="CHEBI:33019"/>
        <dbReference type="ChEBI" id="CHEBI:61560"/>
        <dbReference type="ChEBI" id="CHEBI:173112"/>
        <dbReference type="EC" id="2.7.7.7"/>
    </reaction>
</comment>
<evidence type="ECO:0000256" key="1">
    <source>
        <dbReference type="ARBA" id="ARBA00012417"/>
    </source>
</evidence>
<comment type="similarity">
    <text evidence="6">Belongs to the DNA polymerase HolA subunit family.</text>
</comment>
<dbReference type="GO" id="GO:0009360">
    <property type="term" value="C:DNA polymerase III complex"/>
    <property type="evidence" value="ECO:0007669"/>
    <property type="project" value="TreeGrafter"/>
</dbReference>
<evidence type="ECO:0000256" key="6">
    <source>
        <dbReference type="ARBA" id="ARBA00034754"/>
    </source>
</evidence>
<evidence type="ECO:0000256" key="7">
    <source>
        <dbReference type="ARBA" id="ARBA00049244"/>
    </source>
</evidence>
<dbReference type="PANTHER" id="PTHR34388">
    <property type="entry name" value="DNA POLYMERASE III SUBUNIT DELTA"/>
    <property type="match status" value="1"/>
</dbReference>
<dbReference type="AlphaFoldDB" id="A0A645HBM1"/>
<evidence type="ECO:0000256" key="2">
    <source>
        <dbReference type="ARBA" id="ARBA00022679"/>
    </source>
</evidence>
<keyword evidence="4" id="KW-0235">DNA replication</keyword>
<dbReference type="InterPro" id="IPR005790">
    <property type="entry name" value="DNA_polIII_delta"/>
</dbReference>
<keyword evidence="2" id="KW-0808">Transferase</keyword>
<sequence>MQDALINKNVIKANQIIRYFADNKKSNPLQMVLAQLFGFFSNLMIFHYLPSKTGEAAATEFKIHPFIARNYLKGAQSFNAWKTMNIITYIRETDARSKGIENVSSDEGDLLKELIFKILH</sequence>
<gene>
    <name evidence="8" type="ORF">SDC9_183261</name>
</gene>
<protein>
    <recommendedName>
        <fullName evidence="1">DNA-directed DNA polymerase</fullName>
        <ecNumber evidence="1">2.7.7.7</ecNumber>
    </recommendedName>
</protein>
<evidence type="ECO:0000256" key="4">
    <source>
        <dbReference type="ARBA" id="ARBA00022705"/>
    </source>
</evidence>
<dbReference type="GO" id="GO:0006261">
    <property type="term" value="P:DNA-templated DNA replication"/>
    <property type="evidence" value="ECO:0007669"/>
    <property type="project" value="TreeGrafter"/>
</dbReference>
<proteinExistence type="inferred from homology"/>
<dbReference type="GO" id="GO:0003677">
    <property type="term" value="F:DNA binding"/>
    <property type="evidence" value="ECO:0007669"/>
    <property type="project" value="InterPro"/>
</dbReference>
<dbReference type="GO" id="GO:0003887">
    <property type="term" value="F:DNA-directed DNA polymerase activity"/>
    <property type="evidence" value="ECO:0007669"/>
    <property type="project" value="UniProtKB-KW"/>
</dbReference>
<dbReference type="PANTHER" id="PTHR34388:SF1">
    <property type="entry name" value="DNA POLYMERASE III SUBUNIT DELTA"/>
    <property type="match status" value="1"/>
</dbReference>
<evidence type="ECO:0000256" key="3">
    <source>
        <dbReference type="ARBA" id="ARBA00022695"/>
    </source>
</evidence>